<dbReference type="InterPro" id="IPR035948">
    <property type="entry name" value="YwqG-like_sf"/>
</dbReference>
<dbReference type="PANTHER" id="PTHR36436">
    <property type="entry name" value="SLL5081 PROTEIN"/>
    <property type="match status" value="1"/>
</dbReference>
<dbReference type="GeneID" id="22910366"/>
<dbReference type="Proteomes" id="UP000019763">
    <property type="component" value="Unassembled WGS sequence"/>
</dbReference>
<dbReference type="EMBL" id="AFNH02000029">
    <property type="protein sequence ID" value="EZG89036.1"/>
    <property type="molecule type" value="Genomic_DNA"/>
</dbReference>
<reference evidence="2" key="1">
    <citation type="submission" date="2013-12" db="EMBL/GenBank/DDBJ databases">
        <authorList>
            <person name="Omoto C.K."/>
            <person name="Sibley D."/>
            <person name="Venepally P."/>
            <person name="Hadjithomas M."/>
            <person name="Karamycheva S."/>
            <person name="Brunk B."/>
            <person name="Roos D."/>
            <person name="Caler E."/>
            <person name="Lorenzi H."/>
        </authorList>
    </citation>
    <scope>NUCLEOTIDE SEQUENCE</scope>
</reference>
<dbReference type="RefSeq" id="XP_011128505.1">
    <property type="nucleotide sequence ID" value="XM_011130203.1"/>
</dbReference>
<dbReference type="OrthoDB" id="4030310at2759"/>
<organism evidence="2 3">
    <name type="scientific">Gregarina niphandrodes</name>
    <name type="common">Septate eugregarine</name>
    <dbReference type="NCBI Taxonomy" id="110365"/>
    <lineage>
        <taxon>Eukaryota</taxon>
        <taxon>Sar</taxon>
        <taxon>Alveolata</taxon>
        <taxon>Apicomplexa</taxon>
        <taxon>Conoidasida</taxon>
        <taxon>Gregarinasina</taxon>
        <taxon>Eugregarinorida</taxon>
        <taxon>Gregarinidae</taxon>
        <taxon>Gregarina</taxon>
    </lineage>
</organism>
<dbReference type="SUPFAM" id="SSF103032">
    <property type="entry name" value="Hypothetical protein YwqG"/>
    <property type="match status" value="2"/>
</dbReference>
<evidence type="ECO:0000256" key="1">
    <source>
        <dbReference type="SAM" id="MobiDB-lite"/>
    </source>
</evidence>
<feature type="region of interest" description="Disordered" evidence="1">
    <location>
        <begin position="155"/>
        <end position="192"/>
    </location>
</feature>
<dbReference type="InterPro" id="IPR015315">
    <property type="entry name" value="DUF1963"/>
</dbReference>
<dbReference type="PANTHER" id="PTHR36436:SF6">
    <property type="entry name" value="SLL5081 PROTEIN"/>
    <property type="match status" value="1"/>
</dbReference>
<comment type="caution">
    <text evidence="2">The sequence shown here is derived from an EMBL/GenBank/DDBJ whole genome shotgun (WGS) entry which is preliminary data.</text>
</comment>
<dbReference type="Gene3D" id="2.30.320.10">
    <property type="entry name" value="YwqG-like"/>
    <property type="match status" value="2"/>
</dbReference>
<protein>
    <recommendedName>
        <fullName evidence="4">DUF1963 domain-containing protein</fullName>
    </recommendedName>
</protein>
<evidence type="ECO:0000313" key="2">
    <source>
        <dbReference type="EMBL" id="EZG89036.1"/>
    </source>
</evidence>
<keyword evidence="3" id="KW-1185">Reference proteome</keyword>
<gene>
    <name evidence="2" type="ORF">GNI_003290</name>
</gene>
<evidence type="ECO:0000313" key="3">
    <source>
        <dbReference type="Proteomes" id="UP000019763"/>
    </source>
</evidence>
<sequence length="386" mass="43099">MMDQLPPPPPPPPTQASVSEVLSDAEAEVCEYRSWLSVKRVPMVRVEHIRNTQTPLWASKINGAPYIPKAAGTHPRAWRLLVQINFADLPRPTESWPGVPGLPDKGLLQIWWYAHSYDLCETGVVFYEDVTHDLTQLHTTFPCTYLDAPVEGDTAEQGTAEGDVATKNSDPNRTVDKKTNTDGVVDKDTDGGVHDEANADAVVGHVEDPETGLVKGGAEELGSSLPIHVRSSMFSPHGYIDKGRLDETLCKPDVDWFPVASCETSLPYELKFDRDFDIPNFTCRDVWSCDEELINHLSDHVERVERGTHGAHEPFGHRLSSSQCKIGGYPYFTQCDSEERPGVHLLQIGSFGDVTFGDSGLAHWFIDEQDLVKKKFENLYFMWDCC</sequence>
<feature type="compositionally biased region" description="Basic and acidic residues" evidence="1">
    <location>
        <begin position="173"/>
        <end position="192"/>
    </location>
</feature>
<accession>A0A023BDR8</accession>
<name>A0A023BDR8_GRENI</name>
<evidence type="ECO:0008006" key="4">
    <source>
        <dbReference type="Google" id="ProtNLM"/>
    </source>
</evidence>
<proteinExistence type="predicted"/>
<dbReference type="Pfam" id="PF09234">
    <property type="entry name" value="DUF1963"/>
    <property type="match status" value="1"/>
</dbReference>
<dbReference type="AlphaFoldDB" id="A0A023BDR8"/>
<dbReference type="VEuPathDB" id="CryptoDB:GNI_003290"/>